<feature type="transmembrane region" description="Helical" evidence="7">
    <location>
        <begin position="21"/>
        <end position="43"/>
    </location>
</feature>
<evidence type="ECO:0000256" key="2">
    <source>
        <dbReference type="ARBA" id="ARBA00008488"/>
    </source>
</evidence>
<protein>
    <submittedName>
        <fullName evidence="8">Hemolysin III family protein</fullName>
    </submittedName>
</protein>
<evidence type="ECO:0000256" key="4">
    <source>
        <dbReference type="ARBA" id="ARBA00022692"/>
    </source>
</evidence>
<dbReference type="InterPro" id="IPR004254">
    <property type="entry name" value="AdipoR/HlyIII-related"/>
</dbReference>
<keyword evidence="6 7" id="KW-0472">Membrane</keyword>
<organism evidence="8 9">
    <name type="scientific">Massilicoli timonensis</name>
    <dbReference type="NCBI Taxonomy" id="2015901"/>
    <lineage>
        <taxon>Bacteria</taxon>
        <taxon>Bacillati</taxon>
        <taxon>Bacillota</taxon>
        <taxon>Erysipelotrichia</taxon>
        <taxon>Erysipelotrichales</taxon>
        <taxon>Erysipelotrichaceae</taxon>
        <taxon>Massilicoli</taxon>
    </lineage>
</organism>
<dbReference type="PANTHER" id="PTHR20855">
    <property type="entry name" value="ADIPOR/PROGESTIN RECEPTOR-RELATED"/>
    <property type="match status" value="1"/>
</dbReference>
<accession>A0ABT1SIF5</accession>
<proteinExistence type="inferred from homology"/>
<keyword evidence="4 7" id="KW-0812">Transmembrane</keyword>
<evidence type="ECO:0000256" key="7">
    <source>
        <dbReference type="SAM" id="Phobius"/>
    </source>
</evidence>
<evidence type="ECO:0000256" key="3">
    <source>
        <dbReference type="ARBA" id="ARBA00022475"/>
    </source>
</evidence>
<dbReference type="NCBIfam" id="TIGR01065">
    <property type="entry name" value="hlyIII"/>
    <property type="match status" value="1"/>
</dbReference>
<evidence type="ECO:0000256" key="1">
    <source>
        <dbReference type="ARBA" id="ARBA00004651"/>
    </source>
</evidence>
<feature type="transmembrane region" description="Helical" evidence="7">
    <location>
        <begin position="82"/>
        <end position="105"/>
    </location>
</feature>
<keyword evidence="9" id="KW-1185">Reference proteome</keyword>
<evidence type="ECO:0000256" key="5">
    <source>
        <dbReference type="ARBA" id="ARBA00022989"/>
    </source>
</evidence>
<feature type="transmembrane region" description="Helical" evidence="7">
    <location>
        <begin position="196"/>
        <end position="215"/>
    </location>
</feature>
<dbReference type="PANTHER" id="PTHR20855:SF3">
    <property type="entry name" value="LD03007P"/>
    <property type="match status" value="1"/>
</dbReference>
<evidence type="ECO:0000313" key="9">
    <source>
        <dbReference type="Proteomes" id="UP001524435"/>
    </source>
</evidence>
<gene>
    <name evidence="8" type="ORF">NE663_01915</name>
</gene>
<dbReference type="RefSeq" id="WP_102266889.1">
    <property type="nucleotide sequence ID" value="NZ_CALVCM010000001.1"/>
</dbReference>
<feature type="transmembrane region" description="Helical" evidence="7">
    <location>
        <begin position="139"/>
        <end position="161"/>
    </location>
</feature>
<feature type="transmembrane region" description="Helical" evidence="7">
    <location>
        <begin position="111"/>
        <end position="130"/>
    </location>
</feature>
<dbReference type="Proteomes" id="UP001524435">
    <property type="component" value="Unassembled WGS sequence"/>
</dbReference>
<sequence length="216" mass="24162">MRKSGLKNLKRLSFGEEVGNAVTHLVMAVLTLIALPICAVYAYEIDGTLRSIGVSVFLISLFLMFLGSALYHTMPFDTSHKFVTRICDHIFIYVAIAGTYTPVALCLIGGWQGYLVLVIQWAMTLAGILYKSLPVKDNAIFSVAIYLIMGWSALFFLPTLLENASSLFLFFIVLGGVLYSIGVYFYAKKTPYTHMVWHLFINFASIAHFIAIIFFL</sequence>
<reference evidence="8 9" key="1">
    <citation type="submission" date="2022-06" db="EMBL/GenBank/DDBJ databases">
        <title>Isolation of gut microbiota from human fecal samples.</title>
        <authorList>
            <person name="Pamer E.G."/>
            <person name="Barat B."/>
            <person name="Waligurski E."/>
            <person name="Medina S."/>
            <person name="Paddock L."/>
            <person name="Mostad J."/>
        </authorList>
    </citation>
    <scope>NUCLEOTIDE SEQUENCE [LARGE SCALE GENOMIC DNA]</scope>
    <source>
        <strain evidence="8 9">DFI.6.1</strain>
    </source>
</reference>
<comment type="similarity">
    <text evidence="2">Belongs to the UPF0073 (Hly-III) family.</text>
</comment>
<dbReference type="InterPro" id="IPR005744">
    <property type="entry name" value="Hy-lIII"/>
</dbReference>
<evidence type="ECO:0000313" key="8">
    <source>
        <dbReference type="EMBL" id="MCQ5121016.1"/>
    </source>
</evidence>
<dbReference type="Pfam" id="PF03006">
    <property type="entry name" value="HlyIII"/>
    <property type="match status" value="1"/>
</dbReference>
<feature type="transmembrane region" description="Helical" evidence="7">
    <location>
        <begin position="167"/>
        <end position="187"/>
    </location>
</feature>
<keyword evidence="5 7" id="KW-1133">Transmembrane helix</keyword>
<dbReference type="EMBL" id="JANGCH010000002">
    <property type="protein sequence ID" value="MCQ5121016.1"/>
    <property type="molecule type" value="Genomic_DNA"/>
</dbReference>
<evidence type="ECO:0000256" key="6">
    <source>
        <dbReference type="ARBA" id="ARBA00023136"/>
    </source>
</evidence>
<comment type="subcellular location">
    <subcellularLocation>
        <location evidence="1">Cell membrane</location>
        <topology evidence="1">Multi-pass membrane protein</topology>
    </subcellularLocation>
</comment>
<keyword evidence="3" id="KW-1003">Cell membrane</keyword>
<feature type="transmembrane region" description="Helical" evidence="7">
    <location>
        <begin position="49"/>
        <end position="70"/>
    </location>
</feature>
<comment type="caution">
    <text evidence="8">The sequence shown here is derived from an EMBL/GenBank/DDBJ whole genome shotgun (WGS) entry which is preliminary data.</text>
</comment>
<name>A0ABT1SIF5_9FIRM</name>